<sequence length="155" mass="17474">MRSIVIFYSKSGNTLTVANTIKKLLGAHTKEITDFTVHRTILDYLFPNILDSSRIQPRKVDIDYYETIFIGTPVWLGSITPAIKKIIDNMDFKNKNIILFTTTKGIGDEIAMRKLTKLVNKHNGNIIGRFSIISNGGTEKLINCTNMALEDLNLI</sequence>
<dbReference type="GO" id="GO:0010181">
    <property type="term" value="F:FMN binding"/>
    <property type="evidence" value="ECO:0007669"/>
    <property type="project" value="InterPro"/>
</dbReference>
<dbReference type="PANTHER" id="PTHR39201:SF1">
    <property type="entry name" value="FLAVODOXIN-LIKE DOMAIN-CONTAINING PROTEIN"/>
    <property type="match status" value="1"/>
</dbReference>
<dbReference type="InterPro" id="IPR029039">
    <property type="entry name" value="Flavoprotein-like_sf"/>
</dbReference>
<dbReference type="InterPro" id="IPR001226">
    <property type="entry name" value="Flavodoxin_CS"/>
</dbReference>
<dbReference type="EMBL" id="NGJK01000026">
    <property type="protein sequence ID" value="RAP03415.1"/>
    <property type="molecule type" value="Genomic_DNA"/>
</dbReference>
<protein>
    <recommendedName>
        <fullName evidence="1">Flavodoxin-like domain-containing protein</fullName>
    </recommendedName>
</protein>
<dbReference type="Pfam" id="PF12682">
    <property type="entry name" value="Flavodoxin_4"/>
    <property type="match status" value="1"/>
</dbReference>
<dbReference type="InterPro" id="IPR008254">
    <property type="entry name" value="Flavodoxin/NO_synth"/>
</dbReference>
<dbReference type="PANTHER" id="PTHR39201">
    <property type="entry name" value="EXPORTED PROTEIN-RELATED"/>
    <property type="match status" value="1"/>
</dbReference>
<feature type="domain" description="Flavodoxin-like" evidence="1">
    <location>
        <begin position="5"/>
        <end position="118"/>
    </location>
</feature>
<dbReference type="PROSITE" id="PS00201">
    <property type="entry name" value="FLAVODOXIN"/>
    <property type="match status" value="1"/>
</dbReference>
<proteinExistence type="predicted"/>
<dbReference type="Gene3D" id="3.40.50.360">
    <property type="match status" value="1"/>
</dbReference>
<name>A0A328Q5F4_9EURY</name>
<dbReference type="GO" id="GO:0009055">
    <property type="term" value="F:electron transfer activity"/>
    <property type="evidence" value="ECO:0007669"/>
    <property type="project" value="InterPro"/>
</dbReference>
<gene>
    <name evidence="2" type="ORF">CA615_02665</name>
</gene>
<accession>A0A328Q5F4</accession>
<dbReference type="Proteomes" id="UP000248557">
    <property type="component" value="Unassembled WGS sequence"/>
</dbReference>
<evidence type="ECO:0000313" key="3">
    <source>
        <dbReference type="Proteomes" id="UP000248557"/>
    </source>
</evidence>
<comment type="caution">
    <text evidence="2">The sequence shown here is derived from an EMBL/GenBank/DDBJ whole genome shotgun (WGS) entry which is preliminary data.</text>
</comment>
<dbReference type="GeneID" id="25392665"/>
<evidence type="ECO:0000259" key="1">
    <source>
        <dbReference type="Pfam" id="PF12682"/>
    </source>
</evidence>
<reference evidence="2 3" key="1">
    <citation type="submission" date="2017-05" db="EMBL/GenBank/DDBJ databases">
        <title>Host range expansion of the Methanosphaera genus to humans and monogastric animals involves recent and extensive reduction in genome content.</title>
        <authorList>
            <person name="Hoedt E.C."/>
            <person name="Volmer J.G."/>
            <person name="Parks D.H."/>
            <person name="Rosewarne C.P."/>
            <person name="Denman S.E."/>
            <person name="Mcsweeney C.S."/>
            <person name="O Cuiv P."/>
            <person name="Hugenholtz P."/>
            <person name="Tyson G.W."/>
            <person name="Morrison M."/>
        </authorList>
    </citation>
    <scope>NUCLEOTIDE SEQUENCE [LARGE SCALE GENOMIC DNA]</scope>
    <source>
        <strain evidence="2 3">PA5</strain>
    </source>
</reference>
<dbReference type="SUPFAM" id="SSF52218">
    <property type="entry name" value="Flavoproteins"/>
    <property type="match status" value="1"/>
</dbReference>
<dbReference type="AlphaFoldDB" id="A0A328Q5F4"/>
<organism evidence="2 3">
    <name type="scientific">Methanosphaera stadtmanae</name>
    <dbReference type="NCBI Taxonomy" id="2317"/>
    <lineage>
        <taxon>Archaea</taxon>
        <taxon>Methanobacteriati</taxon>
        <taxon>Methanobacteriota</taxon>
        <taxon>Methanomada group</taxon>
        <taxon>Methanobacteria</taxon>
        <taxon>Methanobacteriales</taxon>
        <taxon>Methanobacteriaceae</taxon>
        <taxon>Methanosphaera</taxon>
    </lineage>
</organism>
<dbReference type="RefSeq" id="WP_011406154.1">
    <property type="nucleotide sequence ID" value="NZ_CATZNA010000043.1"/>
</dbReference>
<evidence type="ECO:0000313" key="2">
    <source>
        <dbReference type="EMBL" id="RAP03415.1"/>
    </source>
</evidence>